<sequence>MANAREIKTRLRLLPAATGDASPNNPLSNKPPIFFDAKNRDRMRMRD</sequence>
<gene>
    <name evidence="2" type="ORF">AVDCRST_MAG74-317</name>
</gene>
<organism evidence="2">
    <name type="scientific">uncultured Pyrinomonadaceae bacterium</name>
    <dbReference type="NCBI Taxonomy" id="2283094"/>
    <lineage>
        <taxon>Bacteria</taxon>
        <taxon>Pseudomonadati</taxon>
        <taxon>Acidobacteriota</taxon>
        <taxon>Blastocatellia</taxon>
        <taxon>Blastocatellales</taxon>
        <taxon>Pyrinomonadaceae</taxon>
        <taxon>environmental samples</taxon>
    </lineage>
</organism>
<feature type="compositionally biased region" description="Basic and acidic residues" evidence="1">
    <location>
        <begin position="37"/>
        <end position="47"/>
    </location>
</feature>
<feature type="region of interest" description="Disordered" evidence="1">
    <location>
        <begin position="15"/>
        <end position="47"/>
    </location>
</feature>
<name>A0A6J4N7C3_9BACT</name>
<dbReference type="EMBL" id="CADCUR010000013">
    <property type="protein sequence ID" value="CAA9378062.1"/>
    <property type="molecule type" value="Genomic_DNA"/>
</dbReference>
<dbReference type="AlphaFoldDB" id="A0A6J4N7C3"/>
<protein>
    <submittedName>
        <fullName evidence="2">Uncharacterized protein</fullName>
    </submittedName>
</protein>
<reference evidence="2" key="1">
    <citation type="submission" date="2020-02" db="EMBL/GenBank/DDBJ databases">
        <authorList>
            <person name="Meier V. D."/>
        </authorList>
    </citation>
    <scope>NUCLEOTIDE SEQUENCE</scope>
    <source>
        <strain evidence="2">AVDCRST_MAG74</strain>
    </source>
</reference>
<evidence type="ECO:0000256" key="1">
    <source>
        <dbReference type="SAM" id="MobiDB-lite"/>
    </source>
</evidence>
<accession>A0A6J4N7C3</accession>
<evidence type="ECO:0000313" key="2">
    <source>
        <dbReference type="EMBL" id="CAA9378062.1"/>
    </source>
</evidence>
<proteinExistence type="predicted"/>